<comment type="similarity">
    <text evidence="2 7">Belongs to the peptidase S26 family.</text>
</comment>
<comment type="subcellular location">
    <subcellularLocation>
        <location evidence="7">Membrane</location>
        <topology evidence="7">Single-pass type II membrane protein</topology>
    </subcellularLocation>
</comment>
<dbReference type="Proteomes" id="UP000321820">
    <property type="component" value="Chromosome"/>
</dbReference>
<keyword evidence="7" id="KW-0645">Protease</keyword>
<dbReference type="KEGG" id="talb:FTW19_05510"/>
<dbReference type="InterPro" id="IPR019757">
    <property type="entry name" value="Pept_S26A_signal_pept_1_Lys-AS"/>
</dbReference>
<dbReference type="PANTHER" id="PTHR43390:SF1">
    <property type="entry name" value="CHLOROPLAST PROCESSING PEPTIDASE"/>
    <property type="match status" value="1"/>
</dbReference>
<gene>
    <name evidence="9" type="primary">lepB</name>
    <name evidence="9" type="ORF">FTW19_05510</name>
</gene>
<protein>
    <recommendedName>
        <fullName evidence="4 7">Signal peptidase I</fullName>
        <ecNumber evidence="3 7">3.4.21.89</ecNumber>
    </recommendedName>
</protein>
<dbReference type="PANTHER" id="PTHR43390">
    <property type="entry name" value="SIGNAL PEPTIDASE I"/>
    <property type="match status" value="1"/>
</dbReference>
<evidence type="ECO:0000256" key="5">
    <source>
        <dbReference type="ARBA" id="ARBA00022801"/>
    </source>
</evidence>
<name>A0A5B9E5E9_9BACT</name>
<keyword evidence="7" id="KW-0472">Membrane</keyword>
<dbReference type="EC" id="3.4.21.89" evidence="3 7"/>
<feature type="active site" evidence="6">
    <location>
        <position position="133"/>
    </location>
</feature>
<dbReference type="Pfam" id="PF10502">
    <property type="entry name" value="Peptidase_S26"/>
    <property type="match status" value="1"/>
</dbReference>
<feature type="domain" description="Peptidase S26" evidence="8">
    <location>
        <begin position="52"/>
        <end position="240"/>
    </location>
</feature>
<feature type="transmembrane region" description="Helical" evidence="7">
    <location>
        <begin position="52"/>
        <end position="71"/>
    </location>
</feature>
<organism evidence="9 10">
    <name type="scientific">Terriglobus albidus</name>
    <dbReference type="NCBI Taxonomy" id="1592106"/>
    <lineage>
        <taxon>Bacteria</taxon>
        <taxon>Pseudomonadati</taxon>
        <taxon>Acidobacteriota</taxon>
        <taxon>Terriglobia</taxon>
        <taxon>Terriglobales</taxon>
        <taxon>Acidobacteriaceae</taxon>
        <taxon>Terriglobus</taxon>
    </lineage>
</organism>
<dbReference type="InterPro" id="IPR000223">
    <property type="entry name" value="Pept_S26A_signal_pept_1"/>
</dbReference>
<dbReference type="InterPro" id="IPR019533">
    <property type="entry name" value="Peptidase_S26"/>
</dbReference>
<dbReference type="AlphaFoldDB" id="A0A5B9E5E9"/>
<keyword evidence="7" id="KW-0812">Transmembrane</keyword>
<dbReference type="GO" id="GO:0006465">
    <property type="term" value="P:signal peptide processing"/>
    <property type="evidence" value="ECO:0007669"/>
    <property type="project" value="InterPro"/>
</dbReference>
<sequence>MKDCWPLMSDQKDEIVEAAAEVVVVQTPEETFVRKTVIVTRRELPANGPLEAFTSLLPIITVAIFIITFLAQPYRIPSGSMENTLLVGDFLLVNKQIYAPGGAWHWLMPYRNPRRGDIIVFHNPLDANDHLVKRMIAQPGERIRLRGGRVLINSQPVDEPYAIYIPSRPDHFRDNFPTLHDADPEIDAQWWMQMRTLIDNGDLILPTGNYFMMGDNRNNSRDSRYWGFMPREFAEGMPMLVYFSVPAPEEQQRGIHGLARWSRMFTIPR</sequence>
<dbReference type="Gene3D" id="2.10.109.10">
    <property type="entry name" value="Umud Fragment, subunit A"/>
    <property type="match status" value="1"/>
</dbReference>
<dbReference type="PROSITE" id="PS00761">
    <property type="entry name" value="SPASE_I_3"/>
    <property type="match status" value="1"/>
</dbReference>
<dbReference type="GO" id="GO:0004252">
    <property type="term" value="F:serine-type endopeptidase activity"/>
    <property type="evidence" value="ECO:0007669"/>
    <property type="project" value="InterPro"/>
</dbReference>
<evidence type="ECO:0000313" key="9">
    <source>
        <dbReference type="EMBL" id="QEE27513.1"/>
    </source>
</evidence>
<evidence type="ECO:0000256" key="3">
    <source>
        <dbReference type="ARBA" id="ARBA00013208"/>
    </source>
</evidence>
<reference evidence="9 10" key="1">
    <citation type="submission" date="2019-08" db="EMBL/GenBank/DDBJ databases">
        <title>Complete genome sequence of Terriglobus albidus strain ORNL.</title>
        <authorList>
            <person name="Podar M."/>
        </authorList>
    </citation>
    <scope>NUCLEOTIDE SEQUENCE [LARGE SCALE GENOMIC DNA]</scope>
    <source>
        <strain evidence="9 10">ORNL</strain>
    </source>
</reference>
<accession>A0A5B9E5E9</accession>
<dbReference type="PROSITE" id="PS00760">
    <property type="entry name" value="SPASE_I_2"/>
    <property type="match status" value="1"/>
</dbReference>
<keyword evidence="10" id="KW-1185">Reference proteome</keyword>
<evidence type="ECO:0000256" key="6">
    <source>
        <dbReference type="PIRSR" id="PIRSR600223-1"/>
    </source>
</evidence>
<evidence type="ECO:0000256" key="2">
    <source>
        <dbReference type="ARBA" id="ARBA00009370"/>
    </source>
</evidence>
<evidence type="ECO:0000256" key="1">
    <source>
        <dbReference type="ARBA" id="ARBA00000677"/>
    </source>
</evidence>
<comment type="catalytic activity">
    <reaction evidence="1 7">
        <text>Cleavage of hydrophobic, N-terminal signal or leader sequences from secreted and periplasmic proteins.</text>
        <dbReference type="EC" id="3.4.21.89"/>
    </reaction>
</comment>
<dbReference type="GO" id="GO:0009003">
    <property type="term" value="F:signal peptidase activity"/>
    <property type="evidence" value="ECO:0007669"/>
    <property type="project" value="UniProtKB-EC"/>
</dbReference>
<evidence type="ECO:0000256" key="7">
    <source>
        <dbReference type="RuleBase" id="RU362042"/>
    </source>
</evidence>
<dbReference type="OrthoDB" id="128315at2"/>
<feature type="active site" evidence="6">
    <location>
        <position position="80"/>
    </location>
</feature>
<dbReference type="SUPFAM" id="SSF51306">
    <property type="entry name" value="LexA/Signal peptidase"/>
    <property type="match status" value="1"/>
</dbReference>
<evidence type="ECO:0000313" key="10">
    <source>
        <dbReference type="Proteomes" id="UP000321820"/>
    </source>
</evidence>
<keyword evidence="5 7" id="KW-0378">Hydrolase</keyword>
<dbReference type="CDD" id="cd06530">
    <property type="entry name" value="S26_SPase_I"/>
    <property type="match status" value="1"/>
</dbReference>
<dbReference type="InterPro" id="IPR036286">
    <property type="entry name" value="LexA/Signal_pep-like_sf"/>
</dbReference>
<proteinExistence type="inferred from homology"/>
<dbReference type="PRINTS" id="PR00727">
    <property type="entry name" value="LEADERPTASE"/>
</dbReference>
<dbReference type="InterPro" id="IPR019758">
    <property type="entry name" value="Pept_S26A_signal_pept_1_CS"/>
</dbReference>
<dbReference type="EMBL" id="CP042806">
    <property type="protein sequence ID" value="QEE27513.1"/>
    <property type="molecule type" value="Genomic_DNA"/>
</dbReference>
<dbReference type="NCBIfam" id="TIGR02227">
    <property type="entry name" value="sigpep_I_bact"/>
    <property type="match status" value="1"/>
</dbReference>
<evidence type="ECO:0000259" key="8">
    <source>
        <dbReference type="Pfam" id="PF10502"/>
    </source>
</evidence>
<evidence type="ECO:0000256" key="4">
    <source>
        <dbReference type="ARBA" id="ARBA00019232"/>
    </source>
</evidence>
<keyword evidence="7" id="KW-1133">Transmembrane helix</keyword>
<dbReference type="GO" id="GO:0016020">
    <property type="term" value="C:membrane"/>
    <property type="evidence" value="ECO:0007669"/>
    <property type="project" value="UniProtKB-SubCell"/>
</dbReference>